<evidence type="ECO:0000313" key="3">
    <source>
        <dbReference type="Proteomes" id="UP000803844"/>
    </source>
</evidence>
<dbReference type="Proteomes" id="UP000803844">
    <property type="component" value="Unassembled WGS sequence"/>
</dbReference>
<feature type="region of interest" description="Disordered" evidence="1">
    <location>
        <begin position="91"/>
        <end position="149"/>
    </location>
</feature>
<proteinExistence type="predicted"/>
<dbReference type="GeneID" id="63842493"/>
<reference evidence="2" key="1">
    <citation type="journal article" date="2020" name="Phytopathology">
        <title>Genome sequence of the chestnut blight fungus Cryphonectria parasitica EP155: A fundamental resource for an archetypical invasive plant pathogen.</title>
        <authorList>
            <person name="Crouch J.A."/>
            <person name="Dawe A."/>
            <person name="Aerts A."/>
            <person name="Barry K."/>
            <person name="Churchill A.C.L."/>
            <person name="Grimwood J."/>
            <person name="Hillman B."/>
            <person name="Milgroom M.G."/>
            <person name="Pangilinan J."/>
            <person name="Smith M."/>
            <person name="Salamov A."/>
            <person name="Schmutz J."/>
            <person name="Yadav J."/>
            <person name="Grigoriev I.V."/>
            <person name="Nuss D."/>
        </authorList>
    </citation>
    <scope>NUCLEOTIDE SEQUENCE</scope>
    <source>
        <strain evidence="2">EP155</strain>
    </source>
</reference>
<dbReference type="RefSeq" id="XP_040775794.1">
    <property type="nucleotide sequence ID" value="XM_040925364.1"/>
</dbReference>
<feature type="compositionally biased region" description="Basic and acidic residues" evidence="1">
    <location>
        <begin position="129"/>
        <end position="145"/>
    </location>
</feature>
<dbReference type="OrthoDB" id="10666052at2759"/>
<protein>
    <submittedName>
        <fullName evidence="2">Uncharacterized protein</fullName>
    </submittedName>
</protein>
<comment type="caution">
    <text evidence="2">The sequence shown here is derived from an EMBL/GenBank/DDBJ whole genome shotgun (WGS) entry which is preliminary data.</text>
</comment>
<evidence type="ECO:0000256" key="1">
    <source>
        <dbReference type="SAM" id="MobiDB-lite"/>
    </source>
</evidence>
<sequence>MGCIGEGVEKFSSRCKFEIEDVLTEADAGPGGKWEQYLLETNETENADVQASDKVVVSVKLRAELFAKGHPYEGPWSADLQFLDSDGEELDIPKTRPLQNKVTRSSVNSVSDASTELIVPSPSSTSSNRNDHANGKGNTDGRNKENQNGSARSFFDKMKKNDSNTLKHDASSSNGNGGELVKAEEAEKKHILKLFKDFPNCIAKVTRVVEDDAKYSITSIDKSEEWTIIPNDSMPQRIREWIADLTINHAFIPGIHDSSGSSSVMSDSHLWLAITWQNEFVINSMNCTVWYKALSKEPAVALGRPEPNAQ</sequence>
<feature type="compositionally biased region" description="Polar residues" evidence="1">
    <location>
        <begin position="97"/>
        <end position="114"/>
    </location>
</feature>
<gene>
    <name evidence="2" type="ORF">M406DRAFT_70655</name>
</gene>
<keyword evidence="3" id="KW-1185">Reference proteome</keyword>
<dbReference type="EMBL" id="MU032348">
    <property type="protein sequence ID" value="KAF3764833.1"/>
    <property type="molecule type" value="Genomic_DNA"/>
</dbReference>
<accession>A0A9P4Y1A4</accession>
<dbReference type="AlphaFoldDB" id="A0A9P4Y1A4"/>
<evidence type="ECO:0000313" key="2">
    <source>
        <dbReference type="EMBL" id="KAF3764833.1"/>
    </source>
</evidence>
<name>A0A9P4Y1A4_CRYP1</name>
<organism evidence="2 3">
    <name type="scientific">Cryphonectria parasitica (strain ATCC 38755 / EP155)</name>
    <dbReference type="NCBI Taxonomy" id="660469"/>
    <lineage>
        <taxon>Eukaryota</taxon>
        <taxon>Fungi</taxon>
        <taxon>Dikarya</taxon>
        <taxon>Ascomycota</taxon>
        <taxon>Pezizomycotina</taxon>
        <taxon>Sordariomycetes</taxon>
        <taxon>Sordariomycetidae</taxon>
        <taxon>Diaporthales</taxon>
        <taxon>Cryphonectriaceae</taxon>
        <taxon>Cryphonectria-Endothia species complex</taxon>
        <taxon>Cryphonectria</taxon>
    </lineage>
</organism>